<evidence type="ECO:0000256" key="12">
    <source>
        <dbReference type="ARBA" id="ARBA00022741"/>
    </source>
</evidence>
<keyword evidence="14" id="KW-0067">ATP-binding</keyword>
<evidence type="ECO:0000256" key="14">
    <source>
        <dbReference type="ARBA" id="ARBA00022840"/>
    </source>
</evidence>
<evidence type="ECO:0000256" key="9">
    <source>
        <dbReference type="ARBA" id="ARBA00012523"/>
    </source>
</evidence>
<evidence type="ECO:0000256" key="18">
    <source>
        <dbReference type="PIRSR" id="PIRSR006135-1"/>
    </source>
</evidence>
<keyword evidence="12 19" id="KW-0547">Nucleotide-binding</keyword>
<evidence type="ECO:0000313" key="20">
    <source>
        <dbReference type="EMBL" id="TYP71709.1"/>
    </source>
</evidence>
<gene>
    <name evidence="20" type="ORF">BD809_108119</name>
</gene>
<feature type="binding site" evidence="19">
    <location>
        <position position="78"/>
    </location>
    <ligand>
        <name>GTP</name>
        <dbReference type="ChEBI" id="CHEBI:37565"/>
    </ligand>
</feature>
<dbReference type="PANTHER" id="PTHR34848:SF1">
    <property type="entry name" value="BIFUNCTIONAL ADENOSYLCOBALAMIN BIOSYNTHESIS PROTEIN COBU"/>
    <property type="match status" value="1"/>
</dbReference>
<evidence type="ECO:0000256" key="8">
    <source>
        <dbReference type="ARBA" id="ARBA00012016"/>
    </source>
</evidence>
<dbReference type="GO" id="GO:0005525">
    <property type="term" value="F:GTP binding"/>
    <property type="evidence" value="ECO:0007669"/>
    <property type="project" value="UniProtKB-KW"/>
</dbReference>
<comment type="catalytic activity">
    <reaction evidence="1">
        <text>adenosylcob(III)inamide + ATP = adenosylcob(III)inamide phosphate + ADP + H(+)</text>
        <dbReference type="Rhea" id="RHEA:15769"/>
        <dbReference type="ChEBI" id="CHEBI:2480"/>
        <dbReference type="ChEBI" id="CHEBI:15378"/>
        <dbReference type="ChEBI" id="CHEBI:30616"/>
        <dbReference type="ChEBI" id="CHEBI:58502"/>
        <dbReference type="ChEBI" id="CHEBI:456216"/>
        <dbReference type="EC" id="2.7.1.156"/>
    </reaction>
</comment>
<evidence type="ECO:0000256" key="2">
    <source>
        <dbReference type="ARBA" id="ARBA00000711"/>
    </source>
</evidence>
<comment type="pathway">
    <text evidence="5">Cofactor biosynthesis; adenosylcobalamin biosynthesis; adenosylcobalamin from cob(II)yrinate a,c-diamide: step 6/7.</text>
</comment>
<accession>A0A5S5BXM2</accession>
<reference evidence="20 21" key="1">
    <citation type="submission" date="2019-07" db="EMBL/GenBank/DDBJ databases">
        <title>Genomic Encyclopedia of Archaeal and Bacterial Type Strains, Phase II (KMG-II): from individual species to whole genera.</title>
        <authorList>
            <person name="Goeker M."/>
        </authorList>
    </citation>
    <scope>NUCLEOTIDE SEQUENCE [LARGE SCALE GENOMIC DNA]</scope>
    <source>
        <strain evidence="20 21">DSM 17527</strain>
    </source>
</reference>
<feature type="binding site" evidence="19">
    <location>
        <position position="60"/>
    </location>
    <ligand>
        <name>GTP</name>
        <dbReference type="ChEBI" id="CHEBI:37565"/>
    </ligand>
</feature>
<protein>
    <recommendedName>
        <fullName evidence="16">Adenosylcobinamide kinase</fullName>
        <ecNumber evidence="8">2.7.1.156</ecNumber>
        <ecNumber evidence="9">2.7.7.62</ecNumber>
    </recommendedName>
    <alternativeName>
        <fullName evidence="17">Adenosylcobinamide-phosphate guanylyltransferase</fullName>
    </alternativeName>
</protein>
<dbReference type="SUPFAM" id="SSF52540">
    <property type="entry name" value="P-loop containing nucleoside triphosphate hydrolases"/>
    <property type="match status" value="1"/>
</dbReference>
<evidence type="ECO:0000256" key="6">
    <source>
        <dbReference type="ARBA" id="ARBA00005159"/>
    </source>
</evidence>
<dbReference type="EC" id="2.7.1.156" evidence="8"/>
<evidence type="ECO:0000256" key="17">
    <source>
        <dbReference type="ARBA" id="ARBA00030571"/>
    </source>
</evidence>
<evidence type="ECO:0000256" key="7">
    <source>
        <dbReference type="ARBA" id="ARBA00007490"/>
    </source>
</evidence>
<evidence type="ECO:0000256" key="16">
    <source>
        <dbReference type="ARBA" id="ARBA00029570"/>
    </source>
</evidence>
<evidence type="ECO:0000256" key="3">
    <source>
        <dbReference type="ARBA" id="ARBA00001522"/>
    </source>
</evidence>
<feature type="binding site" evidence="19">
    <location>
        <begin position="32"/>
        <end position="34"/>
    </location>
    <ligand>
        <name>GTP</name>
        <dbReference type="ChEBI" id="CHEBI:37565"/>
    </ligand>
</feature>
<keyword evidence="21" id="KW-1185">Reference proteome</keyword>
<evidence type="ECO:0000256" key="11">
    <source>
        <dbReference type="ARBA" id="ARBA00022679"/>
    </source>
</evidence>
<evidence type="ECO:0000256" key="19">
    <source>
        <dbReference type="PIRSR" id="PIRSR006135-2"/>
    </source>
</evidence>
<keyword evidence="10" id="KW-0169">Cobalamin biosynthesis</keyword>
<evidence type="ECO:0000256" key="5">
    <source>
        <dbReference type="ARBA" id="ARBA00004692"/>
    </source>
</evidence>
<evidence type="ECO:0000256" key="10">
    <source>
        <dbReference type="ARBA" id="ARBA00022573"/>
    </source>
</evidence>
<evidence type="ECO:0000256" key="1">
    <source>
        <dbReference type="ARBA" id="ARBA00000312"/>
    </source>
</evidence>
<dbReference type="AlphaFoldDB" id="A0A5S5BXM2"/>
<comment type="catalytic activity">
    <reaction evidence="2">
        <text>adenosylcob(III)inamide phosphate + GTP + H(+) = adenosylcob(III)inamide-GDP + diphosphate</text>
        <dbReference type="Rhea" id="RHEA:22712"/>
        <dbReference type="ChEBI" id="CHEBI:15378"/>
        <dbReference type="ChEBI" id="CHEBI:33019"/>
        <dbReference type="ChEBI" id="CHEBI:37565"/>
        <dbReference type="ChEBI" id="CHEBI:58502"/>
        <dbReference type="ChEBI" id="CHEBI:60487"/>
        <dbReference type="EC" id="2.7.7.62"/>
    </reaction>
</comment>
<dbReference type="InterPro" id="IPR027417">
    <property type="entry name" value="P-loop_NTPase"/>
</dbReference>
<keyword evidence="20" id="KW-0548">Nucleotidyltransferase</keyword>
<dbReference type="OrthoDB" id="9799422at2"/>
<dbReference type="Proteomes" id="UP000324376">
    <property type="component" value="Unassembled WGS sequence"/>
</dbReference>
<comment type="function">
    <text evidence="4">Catalyzes ATP-dependent phosphorylation of adenosylcobinamide and addition of GMP to adenosylcobinamide phosphate.</text>
</comment>
<dbReference type="EMBL" id="VNHU01000008">
    <property type="protein sequence ID" value="TYP71709.1"/>
    <property type="molecule type" value="Genomic_DNA"/>
</dbReference>
<comment type="catalytic activity">
    <reaction evidence="3">
        <text>adenosylcob(III)inamide + GTP = adenosylcob(III)inamide phosphate + GDP + H(+)</text>
        <dbReference type="Rhea" id="RHEA:15765"/>
        <dbReference type="ChEBI" id="CHEBI:2480"/>
        <dbReference type="ChEBI" id="CHEBI:15378"/>
        <dbReference type="ChEBI" id="CHEBI:37565"/>
        <dbReference type="ChEBI" id="CHEBI:58189"/>
        <dbReference type="ChEBI" id="CHEBI:58502"/>
        <dbReference type="EC" id="2.7.1.156"/>
    </reaction>
</comment>
<evidence type="ECO:0000256" key="4">
    <source>
        <dbReference type="ARBA" id="ARBA00003889"/>
    </source>
</evidence>
<dbReference type="EC" id="2.7.7.62" evidence="9"/>
<dbReference type="InterPro" id="IPR003203">
    <property type="entry name" value="CobU/CobP"/>
</dbReference>
<dbReference type="GO" id="GO:0008820">
    <property type="term" value="F:cobinamide phosphate guanylyltransferase activity"/>
    <property type="evidence" value="ECO:0007669"/>
    <property type="project" value="UniProtKB-EC"/>
</dbReference>
<evidence type="ECO:0000256" key="13">
    <source>
        <dbReference type="ARBA" id="ARBA00022777"/>
    </source>
</evidence>
<keyword evidence="11 20" id="KW-0808">Transferase</keyword>
<dbReference type="CDD" id="cd00544">
    <property type="entry name" value="CobU"/>
    <property type="match status" value="1"/>
</dbReference>
<dbReference type="UniPathway" id="UPA00148">
    <property type="reaction ID" value="UER00236"/>
</dbReference>
<dbReference type="GO" id="GO:0043752">
    <property type="term" value="F:adenosylcobinamide kinase activity"/>
    <property type="evidence" value="ECO:0007669"/>
    <property type="project" value="UniProtKB-EC"/>
</dbReference>
<proteinExistence type="inferred from homology"/>
<dbReference type="Pfam" id="PF02283">
    <property type="entry name" value="CobU"/>
    <property type="match status" value="1"/>
</dbReference>
<feature type="active site" description="GMP-histidine intermediate" evidence="18">
    <location>
        <position position="48"/>
    </location>
</feature>
<keyword evidence="13 20" id="KW-0418">Kinase</keyword>
<dbReference type="Gene3D" id="3.40.50.300">
    <property type="entry name" value="P-loop containing nucleotide triphosphate hydrolases"/>
    <property type="match status" value="1"/>
</dbReference>
<evidence type="ECO:0000313" key="21">
    <source>
        <dbReference type="Proteomes" id="UP000324376"/>
    </source>
</evidence>
<comment type="similarity">
    <text evidence="7">Belongs to the CobU/CobP family.</text>
</comment>
<dbReference type="GO" id="GO:0005524">
    <property type="term" value="F:ATP binding"/>
    <property type="evidence" value="ECO:0007669"/>
    <property type="project" value="UniProtKB-KW"/>
</dbReference>
<comment type="pathway">
    <text evidence="6">Cofactor biosynthesis; adenosylcobalamin biosynthesis; adenosylcobalamin from cob(II)yrinate a,c-diamide: step 5/7.</text>
</comment>
<name>A0A5S5BXM2_9FLAO</name>
<keyword evidence="15 19" id="KW-0342">GTP-binding</keyword>
<evidence type="ECO:0000256" key="15">
    <source>
        <dbReference type="ARBA" id="ARBA00023134"/>
    </source>
</evidence>
<sequence>MIYYITGGERSGKSSYAQNLAITLHPNPCYLATSRIWDKQHQQRINRHIADRDHRWTSIEEEKELSNVILPKTTVVIDCVTLWLTNYFVDTKNDIEESLQLAKVEFDKILKIDANVIIISNEIGMGVHASTEIGRKFTELQGWMNQHIAKHADQAILMVSGIPVTIK</sequence>
<dbReference type="RefSeq" id="WP_148783300.1">
    <property type="nucleotide sequence ID" value="NZ_VNHU01000008.1"/>
</dbReference>
<feature type="binding site" evidence="19">
    <location>
        <begin position="7"/>
        <end position="14"/>
    </location>
    <ligand>
        <name>GTP</name>
        <dbReference type="ChEBI" id="CHEBI:37565"/>
    </ligand>
</feature>
<organism evidence="20 21">
    <name type="scientific">Aquimarina intermedia</name>
    <dbReference type="NCBI Taxonomy" id="350814"/>
    <lineage>
        <taxon>Bacteria</taxon>
        <taxon>Pseudomonadati</taxon>
        <taxon>Bacteroidota</taxon>
        <taxon>Flavobacteriia</taxon>
        <taxon>Flavobacteriales</taxon>
        <taxon>Flavobacteriaceae</taxon>
        <taxon>Aquimarina</taxon>
    </lineage>
</organism>
<dbReference type="GO" id="GO:0009236">
    <property type="term" value="P:cobalamin biosynthetic process"/>
    <property type="evidence" value="ECO:0007669"/>
    <property type="project" value="UniProtKB-UniPathway"/>
</dbReference>
<comment type="caution">
    <text evidence="20">The sequence shown here is derived from an EMBL/GenBank/DDBJ whole genome shotgun (WGS) entry which is preliminary data.</text>
</comment>
<dbReference type="PIRSF" id="PIRSF006135">
    <property type="entry name" value="CobU"/>
    <property type="match status" value="1"/>
</dbReference>
<dbReference type="PANTHER" id="PTHR34848">
    <property type="match status" value="1"/>
</dbReference>